<feature type="non-terminal residue" evidence="2">
    <location>
        <position position="107"/>
    </location>
</feature>
<dbReference type="EMBL" id="CAXKWB010005886">
    <property type="protein sequence ID" value="CAL4080354.1"/>
    <property type="molecule type" value="Genomic_DNA"/>
</dbReference>
<dbReference type="Gene3D" id="3.40.50.300">
    <property type="entry name" value="P-loop containing nucleotide triphosphate hydrolases"/>
    <property type="match status" value="1"/>
</dbReference>
<evidence type="ECO:0000313" key="2">
    <source>
        <dbReference type="EMBL" id="CAL4080354.1"/>
    </source>
</evidence>
<sequence length="107" mass="12711">RAIVSLWNFMKGASSGNYFFHNEGRDSYNTREFHDWAVNRITEWRLVTESHLQWSRSLLVVPYEELRAHPLPWVRTMLDFLHIEEDPDRMACLANHVEGKVKGLQRT</sequence>
<dbReference type="InterPro" id="IPR027417">
    <property type="entry name" value="P-loop_NTPase"/>
</dbReference>
<gene>
    <name evidence="2" type="ORF">MNOR_LOCUS11254</name>
</gene>
<reference evidence="2 3" key="1">
    <citation type="submission" date="2024-05" db="EMBL/GenBank/DDBJ databases">
        <authorList>
            <person name="Wallberg A."/>
        </authorList>
    </citation>
    <scope>NUCLEOTIDE SEQUENCE [LARGE SCALE GENOMIC DNA]</scope>
</reference>
<dbReference type="PANTHER" id="PTHR45964">
    <property type="entry name" value="WSCD FAMILY MEMBER CG9164"/>
    <property type="match status" value="1"/>
</dbReference>
<organism evidence="2 3">
    <name type="scientific">Meganyctiphanes norvegica</name>
    <name type="common">Northern krill</name>
    <name type="synonym">Thysanopoda norvegica</name>
    <dbReference type="NCBI Taxonomy" id="48144"/>
    <lineage>
        <taxon>Eukaryota</taxon>
        <taxon>Metazoa</taxon>
        <taxon>Ecdysozoa</taxon>
        <taxon>Arthropoda</taxon>
        <taxon>Crustacea</taxon>
        <taxon>Multicrustacea</taxon>
        <taxon>Malacostraca</taxon>
        <taxon>Eumalacostraca</taxon>
        <taxon>Eucarida</taxon>
        <taxon>Euphausiacea</taxon>
        <taxon>Euphausiidae</taxon>
        <taxon>Meganyctiphanes</taxon>
    </lineage>
</organism>
<comment type="caution">
    <text evidence="2">The sequence shown here is derived from an EMBL/GenBank/DDBJ whole genome shotgun (WGS) entry which is preliminary data.</text>
</comment>
<evidence type="ECO:0000313" key="3">
    <source>
        <dbReference type="Proteomes" id="UP001497623"/>
    </source>
</evidence>
<feature type="non-terminal residue" evidence="2">
    <location>
        <position position="1"/>
    </location>
</feature>
<keyword evidence="3" id="KW-1185">Reference proteome</keyword>
<comment type="similarity">
    <text evidence="1">Belongs to the WSCD family.</text>
</comment>
<dbReference type="AlphaFoldDB" id="A0AAV2QH61"/>
<name>A0AAV2QH61_MEGNR</name>
<accession>A0AAV2QH61</accession>
<dbReference type="SUPFAM" id="SSF52540">
    <property type="entry name" value="P-loop containing nucleoside triphosphate hydrolases"/>
    <property type="match status" value="1"/>
</dbReference>
<dbReference type="Proteomes" id="UP001497623">
    <property type="component" value="Unassembled WGS sequence"/>
</dbReference>
<evidence type="ECO:0008006" key="4">
    <source>
        <dbReference type="Google" id="ProtNLM"/>
    </source>
</evidence>
<protein>
    <recommendedName>
        <fullName evidence="4">Sulfotransferase</fullName>
    </recommendedName>
</protein>
<proteinExistence type="inferred from homology"/>
<evidence type="ECO:0000256" key="1">
    <source>
        <dbReference type="ARBA" id="ARBA00010236"/>
    </source>
</evidence>
<dbReference type="InterPro" id="IPR051589">
    <property type="entry name" value="Sialate-O-sulfotransferase"/>
</dbReference>
<dbReference type="PANTHER" id="PTHR45964:SF9">
    <property type="entry name" value="SULFOTRANSFERASE"/>
    <property type="match status" value="1"/>
</dbReference>